<dbReference type="KEGG" id="ovi:T265_01243"/>
<evidence type="ECO:0000313" key="2">
    <source>
        <dbReference type="EMBL" id="KER32759.1"/>
    </source>
</evidence>
<reference evidence="2 3" key="1">
    <citation type="submission" date="2013-11" db="EMBL/GenBank/DDBJ databases">
        <title>Opisthorchis viverrini - life in the bile duct.</title>
        <authorList>
            <person name="Young N.D."/>
            <person name="Nagarajan N."/>
            <person name="Lin S.J."/>
            <person name="Korhonen P.K."/>
            <person name="Jex A.R."/>
            <person name="Hall R.S."/>
            <person name="Safavi-Hemami H."/>
            <person name="Kaewkong W."/>
            <person name="Bertrand D."/>
            <person name="Gao S."/>
            <person name="Seet Q."/>
            <person name="Wongkham S."/>
            <person name="Teh B.T."/>
            <person name="Wongkham C."/>
            <person name="Intapan P.M."/>
            <person name="Maleewong W."/>
            <person name="Yang X."/>
            <person name="Hu M."/>
            <person name="Wang Z."/>
            <person name="Hofmann A."/>
            <person name="Sternberg P.W."/>
            <person name="Tan P."/>
            <person name="Wang J."/>
            <person name="Gasser R.B."/>
        </authorList>
    </citation>
    <scope>NUCLEOTIDE SEQUENCE [LARGE SCALE GENOMIC DNA]</scope>
</reference>
<dbReference type="RefSeq" id="XP_009163492.1">
    <property type="nucleotide sequence ID" value="XM_009165228.1"/>
</dbReference>
<evidence type="ECO:0000256" key="1">
    <source>
        <dbReference type="SAM" id="MobiDB-lite"/>
    </source>
</evidence>
<dbReference type="CTD" id="20315431"/>
<gene>
    <name evidence="2" type="ORF">T265_01243</name>
</gene>
<accession>A0A075AJ48</accession>
<evidence type="ECO:0000313" key="3">
    <source>
        <dbReference type="Proteomes" id="UP000054324"/>
    </source>
</evidence>
<dbReference type="GeneID" id="20315431"/>
<dbReference type="EMBL" id="KL596631">
    <property type="protein sequence ID" value="KER32759.1"/>
    <property type="molecule type" value="Genomic_DNA"/>
</dbReference>
<organism evidence="2 3">
    <name type="scientific">Opisthorchis viverrini</name>
    <name type="common">Southeast Asian liver fluke</name>
    <dbReference type="NCBI Taxonomy" id="6198"/>
    <lineage>
        <taxon>Eukaryota</taxon>
        <taxon>Metazoa</taxon>
        <taxon>Spiralia</taxon>
        <taxon>Lophotrochozoa</taxon>
        <taxon>Platyhelminthes</taxon>
        <taxon>Trematoda</taxon>
        <taxon>Digenea</taxon>
        <taxon>Opisthorchiida</taxon>
        <taxon>Opisthorchiata</taxon>
        <taxon>Opisthorchiidae</taxon>
        <taxon>Opisthorchis</taxon>
    </lineage>
</organism>
<keyword evidence="3" id="KW-1185">Reference proteome</keyword>
<dbReference type="Proteomes" id="UP000054324">
    <property type="component" value="Unassembled WGS sequence"/>
</dbReference>
<dbReference type="AlphaFoldDB" id="A0A075AJ48"/>
<proteinExistence type="predicted"/>
<name>A0A075AJ48_OPIVI</name>
<feature type="region of interest" description="Disordered" evidence="1">
    <location>
        <begin position="1"/>
        <end position="20"/>
    </location>
</feature>
<protein>
    <submittedName>
        <fullName evidence="2">Uncharacterized protein</fullName>
    </submittedName>
</protein>
<sequence length="124" mass="13578">MNCRAHASKNQTKRENSPSRTTNILAMASGTLEPAAMNVSPMIVSGMWKVTPLGRNMPTVHQKLEIVGMNEEPGTAKLESLTRCREECLLFSLAIEYSAINGYHGLKHSDTSFPGVGSMIKDKQ</sequence>